<evidence type="ECO:0000259" key="2">
    <source>
        <dbReference type="PROSITE" id="PS50093"/>
    </source>
</evidence>
<evidence type="ECO:0000313" key="3">
    <source>
        <dbReference type="EMBL" id="SHL31103.1"/>
    </source>
</evidence>
<dbReference type="Gene3D" id="2.60.40.10">
    <property type="entry name" value="Immunoglobulins"/>
    <property type="match status" value="1"/>
</dbReference>
<accession>A0A1M6ZL66</accession>
<dbReference type="RefSeq" id="WP_072969901.1">
    <property type="nucleotide sequence ID" value="NZ_FRBY01000001.1"/>
</dbReference>
<dbReference type="STRING" id="29534.SAMN05444366_0310"/>
<gene>
    <name evidence="3" type="ORF">SAMN05444366_0310</name>
</gene>
<keyword evidence="4" id="KW-1185">Reference proteome</keyword>
<feature type="domain" description="PKD" evidence="2">
    <location>
        <begin position="35"/>
        <end position="113"/>
    </location>
</feature>
<dbReference type="EMBL" id="FRBY01000001">
    <property type="protein sequence ID" value="SHL31103.1"/>
    <property type="molecule type" value="Genomic_DNA"/>
</dbReference>
<dbReference type="InterPro" id="IPR035986">
    <property type="entry name" value="PKD_dom_sf"/>
</dbReference>
<dbReference type="PROSITE" id="PS50093">
    <property type="entry name" value="PKD"/>
    <property type="match status" value="1"/>
</dbReference>
<feature type="chain" id="PRO_5012703318" evidence="1">
    <location>
        <begin position="22"/>
        <end position="119"/>
    </location>
</feature>
<sequence>MKKIITILCFAAVLILNFSCGKDDIEKGIDCVAESIYQKVKHTADATDPKKINFSVEYTGDKTLKSVKWTFGDGTPSVEGVSVSHTYSAAGTYSVKAEITVQEGKGTCTSSPVKSVTVN</sequence>
<dbReference type="OrthoDB" id="1363152at2"/>
<feature type="signal peptide" evidence="1">
    <location>
        <begin position="1"/>
        <end position="21"/>
    </location>
</feature>
<organism evidence="3 4">
    <name type="scientific">Flavobacterium saccharophilum</name>
    <dbReference type="NCBI Taxonomy" id="29534"/>
    <lineage>
        <taxon>Bacteria</taxon>
        <taxon>Pseudomonadati</taxon>
        <taxon>Bacteroidota</taxon>
        <taxon>Flavobacteriia</taxon>
        <taxon>Flavobacteriales</taxon>
        <taxon>Flavobacteriaceae</taxon>
        <taxon>Flavobacterium</taxon>
    </lineage>
</organism>
<dbReference type="InterPro" id="IPR013783">
    <property type="entry name" value="Ig-like_fold"/>
</dbReference>
<dbReference type="Pfam" id="PF18911">
    <property type="entry name" value="PKD_4"/>
    <property type="match status" value="1"/>
</dbReference>
<keyword evidence="1" id="KW-0732">Signal</keyword>
<dbReference type="SMART" id="SM00089">
    <property type="entry name" value="PKD"/>
    <property type="match status" value="1"/>
</dbReference>
<name>A0A1M6ZL66_9FLAO</name>
<dbReference type="CDD" id="cd00146">
    <property type="entry name" value="PKD"/>
    <property type="match status" value="1"/>
</dbReference>
<dbReference type="AlphaFoldDB" id="A0A1M6ZL66"/>
<dbReference type="SUPFAM" id="SSF49299">
    <property type="entry name" value="PKD domain"/>
    <property type="match status" value="1"/>
</dbReference>
<dbReference type="Proteomes" id="UP000184121">
    <property type="component" value="Unassembled WGS sequence"/>
</dbReference>
<dbReference type="InterPro" id="IPR022409">
    <property type="entry name" value="PKD/Chitinase_dom"/>
</dbReference>
<evidence type="ECO:0000313" key="4">
    <source>
        <dbReference type="Proteomes" id="UP000184121"/>
    </source>
</evidence>
<evidence type="ECO:0000256" key="1">
    <source>
        <dbReference type="SAM" id="SignalP"/>
    </source>
</evidence>
<reference evidence="4" key="1">
    <citation type="submission" date="2016-11" db="EMBL/GenBank/DDBJ databases">
        <authorList>
            <person name="Varghese N."/>
            <person name="Submissions S."/>
        </authorList>
    </citation>
    <scope>NUCLEOTIDE SEQUENCE [LARGE SCALE GENOMIC DNA]</scope>
    <source>
        <strain evidence="4">DSM 1811</strain>
    </source>
</reference>
<proteinExistence type="predicted"/>
<dbReference type="InterPro" id="IPR000601">
    <property type="entry name" value="PKD_dom"/>
</dbReference>
<protein>
    <submittedName>
        <fullName evidence="3">PKD domain-containing protein</fullName>
    </submittedName>
</protein>